<reference evidence="1 2" key="1">
    <citation type="journal article" date="2015" name="Nature">
        <title>rRNA introns, odd ribosomes, and small enigmatic genomes across a large radiation of phyla.</title>
        <authorList>
            <person name="Brown C.T."/>
            <person name="Hug L.A."/>
            <person name="Thomas B.C."/>
            <person name="Sharon I."/>
            <person name="Castelle C.J."/>
            <person name="Singh A."/>
            <person name="Wilkins M.J."/>
            <person name="Williams K.H."/>
            <person name="Banfield J.F."/>
        </authorList>
    </citation>
    <scope>NUCLEOTIDE SEQUENCE [LARGE SCALE GENOMIC DNA]</scope>
</reference>
<organism evidence="1 2">
    <name type="scientific">Candidatus Daviesbacteria bacterium GW2011_GWA1_36_8</name>
    <dbReference type="NCBI Taxonomy" id="1618417"/>
    <lineage>
        <taxon>Bacteria</taxon>
        <taxon>Candidatus Daviesiibacteriota</taxon>
    </lineage>
</organism>
<gene>
    <name evidence="1" type="ORF">US28_C0025G0001</name>
</gene>
<evidence type="ECO:0000313" key="2">
    <source>
        <dbReference type="Proteomes" id="UP000034448"/>
    </source>
</evidence>
<comment type="caution">
    <text evidence="1">The sequence shown here is derived from an EMBL/GenBank/DDBJ whole genome shotgun (WGS) entry which is preliminary data.</text>
</comment>
<evidence type="ECO:0008006" key="3">
    <source>
        <dbReference type="Google" id="ProtNLM"/>
    </source>
</evidence>
<dbReference type="Proteomes" id="UP000034448">
    <property type="component" value="Unassembled WGS sequence"/>
</dbReference>
<sequence length="24" mass="2837">DLVDKSTNSIDKMIKQKEEELMEI</sequence>
<feature type="non-terminal residue" evidence="1">
    <location>
        <position position="1"/>
    </location>
</feature>
<evidence type="ECO:0000313" key="1">
    <source>
        <dbReference type="EMBL" id="KKQ14978.1"/>
    </source>
</evidence>
<protein>
    <recommendedName>
        <fullName evidence="3">Ribosome recycling factor</fullName>
    </recommendedName>
</protein>
<accession>A0A0G0F6X3</accession>
<proteinExistence type="predicted"/>
<name>A0A0G0F6X3_9BACT</name>
<dbReference type="AlphaFoldDB" id="A0A0G0F6X3"/>
<dbReference type="EMBL" id="LBSJ01000025">
    <property type="protein sequence ID" value="KKQ14978.1"/>
    <property type="molecule type" value="Genomic_DNA"/>
</dbReference>